<dbReference type="EMBL" id="JABANE010000082">
    <property type="protein sequence ID" value="NME70989.1"/>
    <property type="molecule type" value="Genomic_DNA"/>
</dbReference>
<keyword evidence="2" id="KW-1185">Reference proteome</keyword>
<sequence length="220" mass="26422">MKNAHQNLFSFIEYVDLLLKNKDDIVYFYTLNQNLNNELQTCSSKAEEKKLKDAFYKTFIRYNEKLLNEYSLVVKEVIVSFEDFEEHILRQQIGNNKQYVRGVEKGVRIGYQLRTEQAYLSTVQELFNLKALISQTKENSRLLTDPQLYLENIDFEKGNQRINQNNWLEWFDDVMICIGRLEFIEVEYHFFKEVKREKVLPIKVRENLYGKLYLMSIKVN</sequence>
<gene>
    <name evidence="1" type="ORF">HHU12_23680</name>
</gene>
<dbReference type="RefSeq" id="WP_169659213.1">
    <property type="nucleotide sequence ID" value="NZ_JABANE010000082.1"/>
</dbReference>
<reference evidence="1 2" key="1">
    <citation type="submission" date="2020-04" db="EMBL/GenBank/DDBJ databases">
        <title>Flammeovirga sp. SR4, a novel species isolated from seawater.</title>
        <authorList>
            <person name="Wang X."/>
        </authorList>
    </citation>
    <scope>NUCLEOTIDE SEQUENCE [LARGE SCALE GENOMIC DNA]</scope>
    <source>
        <strain evidence="1 2">ATCC 23126</strain>
    </source>
</reference>
<name>A0A7X9RYJ7_9BACT</name>
<evidence type="ECO:0000313" key="1">
    <source>
        <dbReference type="EMBL" id="NME70989.1"/>
    </source>
</evidence>
<comment type="caution">
    <text evidence="1">The sequence shown here is derived from an EMBL/GenBank/DDBJ whole genome shotgun (WGS) entry which is preliminary data.</text>
</comment>
<dbReference type="AlphaFoldDB" id="A0A7X9RYJ7"/>
<proteinExistence type="predicted"/>
<protein>
    <submittedName>
        <fullName evidence="1">Uncharacterized protein</fullName>
    </submittedName>
</protein>
<evidence type="ECO:0000313" key="2">
    <source>
        <dbReference type="Proteomes" id="UP000576082"/>
    </source>
</evidence>
<organism evidence="1 2">
    <name type="scientific">Flammeovirga aprica JL-4</name>
    <dbReference type="NCBI Taxonomy" id="694437"/>
    <lineage>
        <taxon>Bacteria</taxon>
        <taxon>Pseudomonadati</taxon>
        <taxon>Bacteroidota</taxon>
        <taxon>Cytophagia</taxon>
        <taxon>Cytophagales</taxon>
        <taxon>Flammeovirgaceae</taxon>
        <taxon>Flammeovirga</taxon>
    </lineage>
</organism>
<dbReference type="Proteomes" id="UP000576082">
    <property type="component" value="Unassembled WGS sequence"/>
</dbReference>
<accession>A0A7X9RYJ7</accession>